<protein>
    <submittedName>
        <fullName evidence="3">Uncharacterized protein</fullName>
    </submittedName>
</protein>
<dbReference type="EMBL" id="KZ107865">
    <property type="protein sequence ID" value="OSS43488.1"/>
    <property type="molecule type" value="Genomic_DNA"/>
</dbReference>
<dbReference type="InterPro" id="IPR055497">
    <property type="entry name" value="DUF7069"/>
</dbReference>
<name>A0A1Y2LKT9_EPING</name>
<feature type="domain" description="DUF7069" evidence="2">
    <location>
        <begin position="55"/>
        <end position="123"/>
    </location>
</feature>
<dbReference type="Proteomes" id="UP000193240">
    <property type="component" value="Unassembled WGS sequence"/>
</dbReference>
<dbReference type="PANTHER" id="PTHR10039">
    <property type="entry name" value="AMELOGENIN"/>
    <property type="match status" value="1"/>
</dbReference>
<dbReference type="AlphaFoldDB" id="A0A1Y2LKT9"/>
<reference evidence="3 4" key="1">
    <citation type="journal article" date="2017" name="Genome Announc.">
        <title>Genome sequence of the saprophytic ascomycete Epicoccum nigrum ICMP 19927 strain isolated from New Zealand.</title>
        <authorList>
            <person name="Fokin M."/>
            <person name="Fleetwood D."/>
            <person name="Weir B.S."/>
            <person name="Villas-Boas S.G."/>
        </authorList>
    </citation>
    <scope>NUCLEOTIDE SEQUENCE [LARGE SCALE GENOMIC DNA]</scope>
    <source>
        <strain evidence="3 4">ICMP 19927</strain>
    </source>
</reference>
<organism evidence="3 4">
    <name type="scientific">Epicoccum nigrum</name>
    <name type="common">Soil fungus</name>
    <name type="synonym">Epicoccum purpurascens</name>
    <dbReference type="NCBI Taxonomy" id="105696"/>
    <lineage>
        <taxon>Eukaryota</taxon>
        <taxon>Fungi</taxon>
        <taxon>Dikarya</taxon>
        <taxon>Ascomycota</taxon>
        <taxon>Pezizomycotina</taxon>
        <taxon>Dothideomycetes</taxon>
        <taxon>Pleosporomycetidae</taxon>
        <taxon>Pleosporales</taxon>
        <taxon>Pleosporineae</taxon>
        <taxon>Didymellaceae</taxon>
        <taxon>Epicoccum</taxon>
    </lineage>
</organism>
<dbReference type="InterPro" id="IPR054471">
    <property type="entry name" value="GPIID_WHD"/>
</dbReference>
<dbReference type="InParanoid" id="A0A1Y2LKT9"/>
<dbReference type="STRING" id="105696.A0A1Y2LKT9"/>
<feature type="domain" description="GPI inositol-deacylase winged helix" evidence="1">
    <location>
        <begin position="133"/>
        <end position="226"/>
    </location>
</feature>
<evidence type="ECO:0000259" key="2">
    <source>
        <dbReference type="Pfam" id="PF23239"/>
    </source>
</evidence>
<gene>
    <name evidence="3" type="ORF">B5807_11971</name>
</gene>
<dbReference type="Pfam" id="PF22939">
    <property type="entry name" value="WHD_GPIID"/>
    <property type="match status" value="1"/>
</dbReference>
<accession>A0A1Y2LKT9</accession>
<evidence type="ECO:0000313" key="4">
    <source>
        <dbReference type="Proteomes" id="UP000193240"/>
    </source>
</evidence>
<proteinExistence type="predicted"/>
<dbReference type="OMA" id="NVERQSH"/>
<sequence length="236" mass="27355">MRNVERQSHSHHLGFSALRYLMTSRPYEQIVQRFRSLLERFPRIHIPGEDESETISEEVNHVIRYRVEKLAQLQQLTDHVQAGLLEALLKVEHRTYLWVHLVFDYLQSKGFKKTRAGVESATEKLPSTVNEAYEKILNTSKDRLSARKALAIILAANRALTLSELNIAMEIEMTTRSKHKLDLESVSDFQSRLRLMCGLFVSVHQTSVYLIHQTAREFLRAEPLMSATGLQNDQWQ</sequence>
<dbReference type="Pfam" id="PF23239">
    <property type="entry name" value="DUF7069"/>
    <property type="match status" value="1"/>
</dbReference>
<keyword evidence="4" id="KW-1185">Reference proteome</keyword>
<evidence type="ECO:0000259" key="1">
    <source>
        <dbReference type="Pfam" id="PF22939"/>
    </source>
</evidence>
<dbReference type="PANTHER" id="PTHR10039:SF14">
    <property type="entry name" value="NACHT DOMAIN-CONTAINING PROTEIN"/>
    <property type="match status" value="1"/>
</dbReference>
<evidence type="ECO:0000313" key="3">
    <source>
        <dbReference type="EMBL" id="OSS43488.1"/>
    </source>
</evidence>